<reference evidence="1" key="1">
    <citation type="submission" date="2018-04" db="EMBL/GenBank/DDBJ databases">
        <title>WGS assembly of Panicum hallii.</title>
        <authorList>
            <person name="Lovell J."/>
            <person name="Jenkins J."/>
            <person name="Lowry D."/>
            <person name="Mamidi S."/>
            <person name="Sreedasyam A."/>
            <person name="Weng X."/>
            <person name="Barry K."/>
            <person name="Bonette J."/>
            <person name="Campitelli B."/>
            <person name="Daum C."/>
            <person name="Gordon S."/>
            <person name="Gould B."/>
            <person name="Lipzen A."/>
            <person name="Macqueen A."/>
            <person name="Palacio-Mejia J."/>
            <person name="Plott C."/>
            <person name="Shakirov E."/>
            <person name="Shu S."/>
            <person name="Yoshinaga Y."/>
            <person name="Zane M."/>
            <person name="Rokhsar D."/>
            <person name="Grimwood J."/>
            <person name="Schmutz J."/>
            <person name="Juenger T."/>
        </authorList>
    </citation>
    <scope>NUCLEOTIDE SEQUENCE [LARGE SCALE GENOMIC DNA]</scope>
    <source>
        <strain evidence="1">FIL2</strain>
    </source>
</reference>
<dbReference type="Gramene" id="PAN26261">
    <property type="protein sequence ID" value="PAN26261"/>
    <property type="gene ID" value="PAHAL_4G358600"/>
</dbReference>
<organism evidence="1">
    <name type="scientific">Panicum hallii</name>
    <dbReference type="NCBI Taxonomy" id="206008"/>
    <lineage>
        <taxon>Eukaryota</taxon>
        <taxon>Viridiplantae</taxon>
        <taxon>Streptophyta</taxon>
        <taxon>Embryophyta</taxon>
        <taxon>Tracheophyta</taxon>
        <taxon>Spermatophyta</taxon>
        <taxon>Magnoliopsida</taxon>
        <taxon>Liliopsida</taxon>
        <taxon>Poales</taxon>
        <taxon>Poaceae</taxon>
        <taxon>PACMAD clade</taxon>
        <taxon>Panicoideae</taxon>
        <taxon>Panicodae</taxon>
        <taxon>Paniceae</taxon>
        <taxon>Panicinae</taxon>
        <taxon>Panicum</taxon>
        <taxon>Panicum sect. Panicum</taxon>
    </lineage>
</organism>
<dbReference type="AlphaFoldDB" id="A0A2S3HMT9"/>
<dbReference type="PANTHER" id="PTHR34591:SF60">
    <property type="entry name" value="OS01G0824700 PROTEIN"/>
    <property type="match status" value="1"/>
</dbReference>
<proteinExistence type="predicted"/>
<dbReference type="Proteomes" id="UP000243499">
    <property type="component" value="Chromosome 4"/>
</dbReference>
<dbReference type="EMBL" id="CM008049">
    <property type="protein sequence ID" value="PAN26261.1"/>
    <property type="molecule type" value="Genomic_DNA"/>
</dbReference>
<name>A0A2S3HMT9_9POAL</name>
<gene>
    <name evidence="1" type="ORF">PAHAL_4G358600</name>
</gene>
<evidence type="ECO:0008006" key="2">
    <source>
        <dbReference type="Google" id="ProtNLM"/>
    </source>
</evidence>
<accession>A0A2S3HMT9</accession>
<dbReference type="PANTHER" id="PTHR34591">
    <property type="entry name" value="OS03G0653100 PROTEIN-RELATED"/>
    <property type="match status" value="1"/>
</dbReference>
<sequence length="266" mass="30349">MAKGTERKLPLPMKNATNAIPLQTIRIRRGKWKEIGGFCRKRKCMNLLRKLAQHLSGRQAGGGSGRHVISWGRRWNGDGRSDGYGSYSYHCHNTVYWRGALHVNCQTNFVMRISLLDGKYQVIKPPAGIELTPDPKLYLGRSQKGVYCALDDYYVYILDVSYGKMEWVRKASIVLRHRQTDARPKPWTLQGRNDEMIMEQNFELGFAKNNAVETEEWDSDDDNVIGTRDWDDSNLGLGGDITFLGFHPYKEVVFLSEGLSTGLAYH</sequence>
<protein>
    <recommendedName>
        <fullName evidence="2">F-box associated domain-containing protein</fullName>
    </recommendedName>
</protein>
<evidence type="ECO:0000313" key="1">
    <source>
        <dbReference type="EMBL" id="PAN26261.1"/>
    </source>
</evidence>